<evidence type="ECO:0000313" key="4">
    <source>
        <dbReference type="Proteomes" id="UP000234331"/>
    </source>
</evidence>
<dbReference type="RefSeq" id="WP_101831428.1">
    <property type="nucleotide sequence ID" value="NZ_FZMO01000112.1"/>
</dbReference>
<proteinExistence type="predicted"/>
<dbReference type="InterPro" id="IPR036291">
    <property type="entry name" value="NAD(P)-bd_dom_sf"/>
</dbReference>
<protein>
    <submittedName>
        <fullName evidence="3">NADP oxidoreductase</fullName>
    </submittedName>
</protein>
<feature type="domain" description="Pyrroline-5-carboxylate reductase catalytic N-terminal" evidence="2">
    <location>
        <begin position="2"/>
        <end position="91"/>
    </location>
</feature>
<dbReference type="GO" id="GO:0016491">
    <property type="term" value="F:oxidoreductase activity"/>
    <property type="evidence" value="ECO:0007669"/>
    <property type="project" value="UniProtKB-KW"/>
</dbReference>
<dbReference type="Proteomes" id="UP000234331">
    <property type="component" value="Unassembled WGS sequence"/>
</dbReference>
<dbReference type="Gene3D" id="3.40.50.720">
    <property type="entry name" value="NAD(P)-binding Rossmann-like Domain"/>
    <property type="match status" value="1"/>
</dbReference>
<evidence type="ECO:0000259" key="2">
    <source>
        <dbReference type="Pfam" id="PF03807"/>
    </source>
</evidence>
<name>A0A2I2KPN5_9ACTN</name>
<dbReference type="PANTHER" id="PTHR14239">
    <property type="entry name" value="DUDULIN-RELATED"/>
    <property type="match status" value="1"/>
</dbReference>
<keyword evidence="4" id="KW-1185">Reference proteome</keyword>
<dbReference type="PANTHER" id="PTHR14239:SF10">
    <property type="entry name" value="REDUCTASE"/>
    <property type="match status" value="1"/>
</dbReference>
<dbReference type="SUPFAM" id="SSF51735">
    <property type="entry name" value="NAD(P)-binding Rossmann-fold domains"/>
    <property type="match status" value="1"/>
</dbReference>
<keyword evidence="1" id="KW-0560">Oxidoreductase</keyword>
<dbReference type="InterPro" id="IPR051267">
    <property type="entry name" value="STEAP_metalloreductase"/>
</dbReference>
<reference evidence="3 4" key="1">
    <citation type="submission" date="2017-06" db="EMBL/GenBank/DDBJ databases">
        <authorList>
            <person name="Kim H.J."/>
            <person name="Triplett B.A."/>
        </authorList>
    </citation>
    <scope>NUCLEOTIDE SEQUENCE [LARGE SCALE GENOMIC DNA]</scope>
    <source>
        <strain evidence="3">FRACA_ARgP5</strain>
    </source>
</reference>
<dbReference type="EMBL" id="FZMO01000112">
    <property type="protein sequence ID" value="SNQ47609.1"/>
    <property type="molecule type" value="Genomic_DNA"/>
</dbReference>
<gene>
    <name evidence="3" type="ORF">FRACA_20005</name>
</gene>
<evidence type="ECO:0000256" key="1">
    <source>
        <dbReference type="ARBA" id="ARBA00023002"/>
    </source>
</evidence>
<dbReference type="Pfam" id="PF03807">
    <property type="entry name" value="F420_oxidored"/>
    <property type="match status" value="1"/>
</dbReference>
<sequence length="212" mass="22204">MKFGMIGAGTVSRAIAGHVVKAGHDVVFSNSRGPGTLDAVVDAFGPRASAGTVAEAGAADFVVLAVRWTRVRDAVGNLPTRDGRIVIDATNQWASLTPTFVADHLEIGGSELVASLIPGAHVIKAFDNMYGPYIAADPVTDAGRRILFYAGDDGTSKDLFRSVVEDFGFAPVDLGPLEMGRLMQVDGGPLSGLHAVREDRALQMVDASSNQP</sequence>
<dbReference type="InterPro" id="IPR028939">
    <property type="entry name" value="P5C_Rdtase_cat_N"/>
</dbReference>
<dbReference type="OrthoDB" id="1523398at2"/>
<accession>A0A2I2KPN5</accession>
<evidence type="ECO:0000313" key="3">
    <source>
        <dbReference type="EMBL" id="SNQ47609.1"/>
    </source>
</evidence>
<dbReference type="AlphaFoldDB" id="A0A2I2KPN5"/>
<organism evidence="3 4">
    <name type="scientific">Frankia canadensis</name>
    <dbReference type="NCBI Taxonomy" id="1836972"/>
    <lineage>
        <taxon>Bacteria</taxon>
        <taxon>Bacillati</taxon>
        <taxon>Actinomycetota</taxon>
        <taxon>Actinomycetes</taxon>
        <taxon>Frankiales</taxon>
        <taxon>Frankiaceae</taxon>
        <taxon>Frankia</taxon>
    </lineage>
</organism>